<feature type="non-terminal residue" evidence="1">
    <location>
        <position position="43"/>
    </location>
</feature>
<evidence type="ECO:0000313" key="2">
    <source>
        <dbReference type="Proteomes" id="UP001596442"/>
    </source>
</evidence>
<proteinExistence type="predicted"/>
<dbReference type="AlphaFoldDB" id="A0ABD5SEE9"/>
<dbReference type="Proteomes" id="UP001596442">
    <property type="component" value="Unassembled WGS sequence"/>
</dbReference>
<gene>
    <name evidence="1" type="ORF">ACFQEU_18120</name>
</gene>
<protein>
    <submittedName>
        <fullName evidence="1">CobD/CbiB family cobalamin biosynthesis protein</fullName>
    </submittedName>
</protein>
<reference evidence="1 2" key="1">
    <citation type="journal article" date="2019" name="Int. J. Syst. Evol. Microbiol.">
        <title>The Global Catalogue of Microorganisms (GCM) 10K type strain sequencing project: providing services to taxonomists for standard genome sequencing and annotation.</title>
        <authorList>
            <consortium name="The Broad Institute Genomics Platform"/>
            <consortium name="The Broad Institute Genome Sequencing Center for Infectious Disease"/>
            <person name="Wu L."/>
            <person name="Ma J."/>
        </authorList>
    </citation>
    <scope>NUCLEOTIDE SEQUENCE [LARGE SCALE GENOMIC DNA]</scope>
    <source>
        <strain evidence="1 2">CGMCC 1.3239</strain>
    </source>
</reference>
<name>A0ABD5SEE9_9EURY</name>
<sequence length="43" mass="4414">MSVAGPLLAALGVAVAIDLAVGEPPTRFHPVAWFGSIVGRVDR</sequence>
<organism evidence="1 2">
    <name type="scientific">Halorubrum tibetense</name>
    <dbReference type="NCBI Taxonomy" id="175631"/>
    <lineage>
        <taxon>Archaea</taxon>
        <taxon>Methanobacteriati</taxon>
        <taxon>Methanobacteriota</taxon>
        <taxon>Stenosarchaea group</taxon>
        <taxon>Halobacteria</taxon>
        <taxon>Halobacteriales</taxon>
        <taxon>Haloferacaceae</taxon>
        <taxon>Halorubrum</taxon>
    </lineage>
</organism>
<keyword evidence="2" id="KW-1185">Reference proteome</keyword>
<accession>A0ABD5SEE9</accession>
<evidence type="ECO:0000313" key="1">
    <source>
        <dbReference type="EMBL" id="MFC6755370.1"/>
    </source>
</evidence>
<dbReference type="EMBL" id="JBHSWW010000751">
    <property type="protein sequence ID" value="MFC6755370.1"/>
    <property type="molecule type" value="Genomic_DNA"/>
</dbReference>
<comment type="caution">
    <text evidence="1">The sequence shown here is derived from an EMBL/GenBank/DDBJ whole genome shotgun (WGS) entry which is preliminary data.</text>
</comment>